<evidence type="ECO:0000313" key="7">
    <source>
        <dbReference type="Proteomes" id="UP000192448"/>
    </source>
</evidence>
<dbReference type="AlphaFoldDB" id="A0A1X0AMR1"/>
<evidence type="ECO:0008006" key="8">
    <source>
        <dbReference type="Google" id="ProtNLM"/>
    </source>
</evidence>
<dbReference type="SUPFAM" id="SSF46785">
    <property type="entry name" value="Winged helix' DNA-binding domain"/>
    <property type="match status" value="1"/>
</dbReference>
<organism evidence="6 7">
    <name type="scientific">Mycobacterium aquaticum</name>
    <dbReference type="NCBI Taxonomy" id="1927124"/>
    <lineage>
        <taxon>Bacteria</taxon>
        <taxon>Bacillati</taxon>
        <taxon>Actinomycetota</taxon>
        <taxon>Actinomycetes</taxon>
        <taxon>Mycobacteriales</taxon>
        <taxon>Mycobacteriaceae</taxon>
        <taxon>Mycobacterium</taxon>
    </lineage>
</organism>
<dbReference type="Gene3D" id="3.30.450.40">
    <property type="match status" value="1"/>
</dbReference>
<dbReference type="SMART" id="SM00346">
    <property type="entry name" value="HTH_ICLR"/>
    <property type="match status" value="1"/>
</dbReference>
<dbReference type="InterPro" id="IPR036390">
    <property type="entry name" value="WH_DNA-bd_sf"/>
</dbReference>
<feature type="domain" description="HTH iclR-type" evidence="4">
    <location>
        <begin position="11"/>
        <end position="75"/>
    </location>
</feature>
<dbReference type="InterPro" id="IPR005471">
    <property type="entry name" value="Tscrpt_reg_IclR_N"/>
</dbReference>
<dbReference type="PROSITE" id="PS51077">
    <property type="entry name" value="HTH_ICLR"/>
    <property type="match status" value="1"/>
</dbReference>
<dbReference type="GO" id="GO:0003700">
    <property type="term" value="F:DNA-binding transcription factor activity"/>
    <property type="evidence" value="ECO:0007669"/>
    <property type="project" value="TreeGrafter"/>
</dbReference>
<keyword evidence="3" id="KW-0804">Transcription</keyword>
<dbReference type="GO" id="GO:0045892">
    <property type="term" value="P:negative regulation of DNA-templated transcription"/>
    <property type="evidence" value="ECO:0007669"/>
    <property type="project" value="TreeGrafter"/>
</dbReference>
<feature type="domain" description="IclR-ED" evidence="5">
    <location>
        <begin position="76"/>
        <end position="257"/>
    </location>
</feature>
<dbReference type="InterPro" id="IPR050707">
    <property type="entry name" value="HTH_MetabolicPath_Reg"/>
</dbReference>
<protein>
    <recommendedName>
        <fullName evidence="8">IclR family transcriptional regulator</fullName>
    </recommendedName>
</protein>
<keyword evidence="7" id="KW-1185">Reference proteome</keyword>
<evidence type="ECO:0000256" key="3">
    <source>
        <dbReference type="ARBA" id="ARBA00023163"/>
    </source>
</evidence>
<evidence type="ECO:0000259" key="5">
    <source>
        <dbReference type="PROSITE" id="PS51078"/>
    </source>
</evidence>
<dbReference type="PANTHER" id="PTHR30136:SF35">
    <property type="entry name" value="HTH-TYPE TRANSCRIPTIONAL REGULATOR RV1719"/>
    <property type="match status" value="1"/>
</dbReference>
<dbReference type="Pfam" id="PF09339">
    <property type="entry name" value="HTH_IclR"/>
    <property type="match status" value="1"/>
</dbReference>
<dbReference type="STRING" id="1927124.BST13_26055"/>
<proteinExistence type="predicted"/>
<gene>
    <name evidence="6" type="ORF">BST13_26055</name>
</gene>
<comment type="caution">
    <text evidence="6">The sequence shown here is derived from an EMBL/GenBank/DDBJ whole genome shotgun (WGS) entry which is preliminary data.</text>
</comment>
<dbReference type="EMBL" id="MVHF01000032">
    <property type="protein sequence ID" value="ORA31353.1"/>
    <property type="molecule type" value="Genomic_DNA"/>
</dbReference>
<dbReference type="SUPFAM" id="SSF55781">
    <property type="entry name" value="GAF domain-like"/>
    <property type="match status" value="1"/>
</dbReference>
<keyword evidence="1" id="KW-0805">Transcription regulation</keyword>
<dbReference type="InterPro" id="IPR014757">
    <property type="entry name" value="Tscrpt_reg_IclR_C"/>
</dbReference>
<evidence type="ECO:0000259" key="4">
    <source>
        <dbReference type="PROSITE" id="PS51077"/>
    </source>
</evidence>
<dbReference type="GO" id="GO:0003677">
    <property type="term" value="F:DNA binding"/>
    <property type="evidence" value="ECO:0007669"/>
    <property type="project" value="UniProtKB-KW"/>
</dbReference>
<accession>A0A1X0AMR1</accession>
<evidence type="ECO:0000313" key="6">
    <source>
        <dbReference type="EMBL" id="ORA31353.1"/>
    </source>
</evidence>
<dbReference type="InterPro" id="IPR029016">
    <property type="entry name" value="GAF-like_dom_sf"/>
</dbReference>
<evidence type="ECO:0000256" key="2">
    <source>
        <dbReference type="ARBA" id="ARBA00023125"/>
    </source>
</evidence>
<dbReference type="PANTHER" id="PTHR30136">
    <property type="entry name" value="HELIX-TURN-HELIX TRANSCRIPTIONAL REGULATOR, ICLR FAMILY"/>
    <property type="match status" value="1"/>
</dbReference>
<dbReference type="PROSITE" id="PS51078">
    <property type="entry name" value="ICLR_ED"/>
    <property type="match status" value="1"/>
</dbReference>
<reference evidence="6 7" key="1">
    <citation type="submission" date="2017-02" db="EMBL/GenBank/DDBJ databases">
        <title>The new phylogeny of genus Mycobacterium.</title>
        <authorList>
            <person name="Tortoli E."/>
            <person name="Trovato A."/>
            <person name="Cirillo D.M."/>
        </authorList>
    </citation>
    <scope>NUCLEOTIDE SEQUENCE [LARGE SCALE GENOMIC DNA]</scope>
    <source>
        <strain evidence="6 7">RW6</strain>
    </source>
</reference>
<dbReference type="Pfam" id="PF01614">
    <property type="entry name" value="IclR_C"/>
    <property type="match status" value="1"/>
</dbReference>
<name>A0A1X0AMR1_9MYCO</name>
<dbReference type="InterPro" id="IPR036388">
    <property type="entry name" value="WH-like_DNA-bd_sf"/>
</dbReference>
<dbReference type="Gene3D" id="1.10.10.10">
    <property type="entry name" value="Winged helix-like DNA-binding domain superfamily/Winged helix DNA-binding domain"/>
    <property type="match status" value="1"/>
</dbReference>
<dbReference type="Proteomes" id="UP000192448">
    <property type="component" value="Unassembled WGS sequence"/>
</dbReference>
<sequence>MQNGCRMRNNSSSLRRALSLLDLVAATAGRDQGASLTELATGIESTKSTVLRLLAPLVETQLVRQDADGTYRIGMGVLSLAGAYLADLDIRTAAQPVLRELADATGHAAHLLVYSEGRVTYVDKVTGKSPIQMASRIGDTGTAYSTASGKAMLAYLDEDEVRHVIELGMPAKTPSTITDGQQLRDHLAVVRKQGYAYDDLENEDGIRCVAAPVFNHTGGVAAAVSVSGPAEAVWNNRDAYTALVVDGARRISAQLGYRGGDRSS</sequence>
<keyword evidence="2" id="KW-0238">DNA-binding</keyword>
<evidence type="ECO:0000256" key="1">
    <source>
        <dbReference type="ARBA" id="ARBA00023015"/>
    </source>
</evidence>